<dbReference type="Pfam" id="PF08241">
    <property type="entry name" value="Methyltransf_11"/>
    <property type="match status" value="1"/>
</dbReference>
<dbReference type="InterPro" id="IPR029063">
    <property type="entry name" value="SAM-dependent_MTases_sf"/>
</dbReference>
<dbReference type="PANTHER" id="PTHR42912:SF80">
    <property type="entry name" value="METHYLTRANSFERASE DOMAIN-CONTAINING PROTEIN"/>
    <property type="match status" value="1"/>
</dbReference>
<reference evidence="2 3" key="1">
    <citation type="journal article" date="2020" name="Microorganisms">
        <title>Osmotic Adaptation and Compatible Solute Biosynthesis of Phototrophic Bacteria as Revealed from Genome Analyses.</title>
        <authorList>
            <person name="Imhoff J.F."/>
            <person name="Rahn T."/>
            <person name="Kunzel S."/>
            <person name="Keller A."/>
            <person name="Neulinger S.C."/>
        </authorList>
    </citation>
    <scope>NUCLEOTIDE SEQUENCE [LARGE SCALE GENOMIC DNA]</scope>
    <source>
        <strain evidence="2 3">DSM 9895</strain>
    </source>
</reference>
<dbReference type="InterPro" id="IPR050508">
    <property type="entry name" value="Methyltransf_Superfamily"/>
</dbReference>
<name>A0ABS1DH38_9PROT</name>
<evidence type="ECO:0000313" key="2">
    <source>
        <dbReference type="EMBL" id="MBK1669598.1"/>
    </source>
</evidence>
<dbReference type="SUPFAM" id="SSF53335">
    <property type="entry name" value="S-adenosyl-L-methionine-dependent methyltransferases"/>
    <property type="match status" value="1"/>
</dbReference>
<protein>
    <recommendedName>
        <fullName evidence="1">Methyltransferase type 11 domain-containing protein</fullName>
    </recommendedName>
</protein>
<dbReference type="RefSeq" id="WP_200341930.1">
    <property type="nucleotide sequence ID" value="NZ_NRRL01000053.1"/>
</dbReference>
<dbReference type="Proteomes" id="UP001296873">
    <property type="component" value="Unassembled WGS sequence"/>
</dbReference>
<feature type="domain" description="Methyltransferase type 11" evidence="1">
    <location>
        <begin position="64"/>
        <end position="156"/>
    </location>
</feature>
<accession>A0ABS1DH38</accession>
<evidence type="ECO:0000259" key="1">
    <source>
        <dbReference type="Pfam" id="PF08241"/>
    </source>
</evidence>
<comment type="caution">
    <text evidence="2">The sequence shown here is derived from an EMBL/GenBank/DDBJ whole genome shotgun (WGS) entry which is preliminary data.</text>
</comment>
<dbReference type="Gene3D" id="3.40.50.150">
    <property type="entry name" value="Vaccinia Virus protein VP39"/>
    <property type="match status" value="1"/>
</dbReference>
<dbReference type="EMBL" id="NRRL01000053">
    <property type="protein sequence ID" value="MBK1669598.1"/>
    <property type="molecule type" value="Genomic_DNA"/>
</dbReference>
<gene>
    <name evidence="2" type="ORF">CKO28_16285</name>
</gene>
<sequence>MSDPNQVDQLNDVYSAKTVEDVAKTYDDWAGNYDSSMLQAGYRHPMICVGLLTRHVPAHAGSILDAGQGTGLVGEWLKILGYKEVCGFDVSQGMLDRAAARGVYDDLQKAALGEPLPYPDNGFAACVCAGVFTIGHADPHGLDELLRVVRKGGHIVTTVKDKLWDGGFRDHLERLVKDGRCHVIETTPSYLSMPNQQGQSTSRALVLQAVA</sequence>
<keyword evidence="3" id="KW-1185">Reference proteome</keyword>
<evidence type="ECO:0000313" key="3">
    <source>
        <dbReference type="Proteomes" id="UP001296873"/>
    </source>
</evidence>
<proteinExistence type="predicted"/>
<dbReference type="CDD" id="cd02440">
    <property type="entry name" value="AdoMet_MTases"/>
    <property type="match status" value="1"/>
</dbReference>
<dbReference type="InterPro" id="IPR013216">
    <property type="entry name" value="Methyltransf_11"/>
</dbReference>
<organism evidence="2 3">
    <name type="scientific">Rhodovibrio sodomensis</name>
    <dbReference type="NCBI Taxonomy" id="1088"/>
    <lineage>
        <taxon>Bacteria</taxon>
        <taxon>Pseudomonadati</taxon>
        <taxon>Pseudomonadota</taxon>
        <taxon>Alphaproteobacteria</taxon>
        <taxon>Rhodospirillales</taxon>
        <taxon>Rhodovibrionaceae</taxon>
        <taxon>Rhodovibrio</taxon>
    </lineage>
</organism>
<dbReference type="PANTHER" id="PTHR42912">
    <property type="entry name" value="METHYLTRANSFERASE"/>
    <property type="match status" value="1"/>
</dbReference>